<comment type="caution">
    <text evidence="1">The sequence shown here is derived from an EMBL/GenBank/DDBJ whole genome shotgun (WGS) entry which is preliminary data.</text>
</comment>
<name>A0AAP1DZM7_BACIU</name>
<evidence type="ECO:0000313" key="1">
    <source>
        <dbReference type="EMBL" id="KZD90203.1"/>
    </source>
</evidence>
<dbReference type="Proteomes" id="UP000076442">
    <property type="component" value="Unassembled WGS sequence"/>
</dbReference>
<evidence type="ECO:0000313" key="2">
    <source>
        <dbReference type="Proteomes" id="UP000076442"/>
    </source>
</evidence>
<sequence>MTFHWFFSLNKTEGKTKGLSPSLSAITFKCKEETFHEKTK</sequence>
<organism evidence="1 2">
    <name type="scientific">Bacillus subtilis</name>
    <dbReference type="NCBI Taxonomy" id="1423"/>
    <lineage>
        <taxon>Bacteria</taxon>
        <taxon>Bacillati</taxon>
        <taxon>Bacillota</taxon>
        <taxon>Bacilli</taxon>
        <taxon>Bacillales</taxon>
        <taxon>Bacillaceae</taxon>
        <taxon>Bacillus</taxon>
    </lineage>
</organism>
<proteinExistence type="predicted"/>
<protein>
    <submittedName>
        <fullName evidence="1">Uncharacterized protein</fullName>
    </submittedName>
</protein>
<gene>
    <name evidence="1" type="ORF">B4122_3124</name>
</gene>
<reference evidence="1 2" key="1">
    <citation type="submission" date="2015-09" db="EMBL/GenBank/DDBJ databases">
        <title>Spore heat resistance.</title>
        <authorList>
            <person name="Boekhorst J."/>
            <person name="Berendsen E.M."/>
            <person name="Wells-Bennik M.H."/>
            <person name="Kuipers O.P."/>
        </authorList>
    </citation>
    <scope>NUCLEOTIDE SEQUENCE [LARGE SCALE GENOMIC DNA]</scope>
    <source>
        <strain evidence="1 2">B4122</strain>
    </source>
</reference>
<dbReference type="EMBL" id="LJZV01000016">
    <property type="protein sequence ID" value="KZD90203.1"/>
    <property type="molecule type" value="Genomic_DNA"/>
</dbReference>
<accession>A0AAP1DZM7</accession>
<dbReference type="AlphaFoldDB" id="A0AAP1DZM7"/>